<proteinExistence type="predicted"/>
<organism evidence="1">
    <name type="scientific">Coralloluteibacterium stylophorae</name>
    <dbReference type="NCBI Taxonomy" id="1776034"/>
    <lineage>
        <taxon>Bacteria</taxon>
        <taxon>Pseudomonadati</taxon>
        <taxon>Pseudomonadota</taxon>
        <taxon>Gammaproteobacteria</taxon>
        <taxon>Lysobacterales</taxon>
        <taxon>Lysobacteraceae</taxon>
        <taxon>Coralloluteibacterium</taxon>
    </lineage>
</organism>
<gene>
    <name evidence="2" type="ORF">KB893_016730</name>
    <name evidence="1" type="ORF">KB893_08905</name>
</gene>
<dbReference type="SUPFAM" id="SSF140129">
    <property type="entry name" value="MxiH-like"/>
    <property type="match status" value="1"/>
</dbReference>
<dbReference type="RefSeq" id="WP_211926574.1">
    <property type="nucleotide sequence ID" value="NZ_JAGQFT020000014.1"/>
</dbReference>
<dbReference type="EMBL" id="JAGQFT010000064">
    <property type="protein sequence ID" value="MBR0562634.1"/>
    <property type="molecule type" value="Genomic_DNA"/>
</dbReference>
<reference evidence="1" key="2">
    <citation type="submission" date="2021-04" db="EMBL/GenBank/DDBJ databases">
        <authorList>
            <person name="Karlyshev A.V."/>
        </authorList>
    </citation>
    <scope>NUCLEOTIDE SEQUENCE</scope>
    <source>
        <strain evidence="1">LMG 29479</strain>
    </source>
</reference>
<sequence length="107" mass="11417">MSQVSPSSLLLNMQIEGNFQSESQRLTAGSKSKVGGFLMALAEALGKQIDAAAEDLKQFSESLGKNPTAEQTTELTARSQMFSLFMNNASTVIKTVGEANAAMARKQ</sequence>
<protein>
    <submittedName>
        <fullName evidence="1">Uncharacterized protein</fullName>
    </submittedName>
</protein>
<name>A0A8J7VVK2_9GAMM</name>
<dbReference type="Proteomes" id="UP000675747">
    <property type="component" value="Unassembled WGS sequence"/>
</dbReference>
<dbReference type="EMBL" id="JAGQFT020000014">
    <property type="protein sequence ID" value="MBS7458789.1"/>
    <property type="molecule type" value="Genomic_DNA"/>
</dbReference>
<dbReference type="InterPro" id="IPR037203">
    <property type="entry name" value="T3SS_needle-like_sf"/>
</dbReference>
<keyword evidence="3" id="KW-1185">Reference proteome</keyword>
<evidence type="ECO:0000313" key="2">
    <source>
        <dbReference type="EMBL" id="MBS7458789.1"/>
    </source>
</evidence>
<evidence type="ECO:0000313" key="3">
    <source>
        <dbReference type="Proteomes" id="UP000675747"/>
    </source>
</evidence>
<evidence type="ECO:0000313" key="1">
    <source>
        <dbReference type="EMBL" id="MBR0562634.1"/>
    </source>
</evidence>
<reference evidence="2 3" key="1">
    <citation type="journal article" date="2021" name="Microbiol. Resour. Announc.">
        <title>Draft Genome Sequence of Coralloluteibacterium stylophorae LMG 29479T.</title>
        <authorList>
            <person name="Karlyshev A.V."/>
            <person name="Kudryashova E.B."/>
            <person name="Ariskina E.V."/>
            <person name="Conroy A.P."/>
            <person name="Abidueva E.Y."/>
        </authorList>
    </citation>
    <scope>NUCLEOTIDE SEQUENCE [LARGE SCALE GENOMIC DNA]</scope>
    <source>
        <strain evidence="2 3">LMG 29479</strain>
    </source>
</reference>
<comment type="caution">
    <text evidence="1">The sequence shown here is derived from an EMBL/GenBank/DDBJ whole genome shotgun (WGS) entry which is preliminary data.</text>
</comment>
<dbReference type="AlphaFoldDB" id="A0A8J7VVK2"/>
<accession>A0A8J7VVK2</accession>
<dbReference type="GO" id="GO:0015031">
    <property type="term" value="P:protein transport"/>
    <property type="evidence" value="ECO:0007669"/>
    <property type="project" value="InterPro"/>
</dbReference>